<comment type="caution">
    <text evidence="1">The sequence shown here is derived from an EMBL/GenBank/DDBJ whole genome shotgun (WGS) entry which is preliminary data.</text>
</comment>
<organism evidence="1 2">
    <name type="scientific">Desulfosporosinus nitroreducens</name>
    <dbReference type="NCBI Taxonomy" id="2018668"/>
    <lineage>
        <taxon>Bacteria</taxon>
        <taxon>Bacillati</taxon>
        <taxon>Bacillota</taxon>
        <taxon>Clostridia</taxon>
        <taxon>Eubacteriales</taxon>
        <taxon>Desulfitobacteriaceae</taxon>
        <taxon>Desulfosporosinus</taxon>
    </lineage>
</organism>
<gene>
    <name evidence="1" type="ORF">M8H41_12050</name>
</gene>
<dbReference type="Proteomes" id="UP001176021">
    <property type="component" value="Unassembled WGS sequence"/>
</dbReference>
<evidence type="ECO:0000313" key="2">
    <source>
        <dbReference type="Proteomes" id="UP001176021"/>
    </source>
</evidence>
<name>A0ABT8QQF9_9FIRM</name>
<accession>A0ABT8QQF9</accession>
<dbReference type="EMBL" id="JAMJEV010000009">
    <property type="protein sequence ID" value="MDO0823581.1"/>
    <property type="molecule type" value="Genomic_DNA"/>
</dbReference>
<keyword evidence="2" id="KW-1185">Reference proteome</keyword>
<protein>
    <submittedName>
        <fullName evidence="1">Uncharacterized protein</fullName>
    </submittedName>
</protein>
<evidence type="ECO:0000313" key="1">
    <source>
        <dbReference type="EMBL" id="MDO0823581.1"/>
    </source>
</evidence>
<reference evidence="1" key="1">
    <citation type="submission" date="2022-05" db="EMBL/GenBank/DDBJ databases">
        <title>Expanded diversity of anoxic marine methylotrophy in a Black Sea sulfate reducing microorganism.</title>
        <authorList>
            <person name="Fischer P.Q."/>
            <person name="Stams A.J.M."/>
            <person name="Villanueva L."/>
            <person name="Sousa D.Z."/>
        </authorList>
    </citation>
    <scope>NUCLEOTIDE SEQUENCE</scope>
    <source>
        <strain evidence="1">P130</strain>
    </source>
</reference>
<proteinExistence type="predicted"/>
<dbReference type="RefSeq" id="WP_302048902.1">
    <property type="nucleotide sequence ID" value="NZ_JAMJEV010000009.1"/>
</dbReference>
<sequence>MYQTPTIVGTKIQITQQSTTKRINFKLDGDVTGGAIALSTDSGATSKPLVDINGVAVSMLEKGFVEVCS</sequence>